<evidence type="ECO:0008006" key="3">
    <source>
        <dbReference type="Google" id="ProtNLM"/>
    </source>
</evidence>
<protein>
    <recommendedName>
        <fullName evidence="3">Integrase</fullName>
    </recommendedName>
</protein>
<reference evidence="1" key="2">
    <citation type="submission" date="2020-09" db="EMBL/GenBank/DDBJ databases">
        <authorList>
            <person name="Sun Q."/>
            <person name="Ohkuma M."/>
        </authorList>
    </citation>
    <scope>NUCLEOTIDE SEQUENCE</scope>
    <source>
        <strain evidence="1">JCM 3086</strain>
    </source>
</reference>
<dbReference type="AlphaFoldDB" id="A0A917KK80"/>
<accession>A0A917KK80</accession>
<comment type="caution">
    <text evidence="1">The sequence shown here is derived from an EMBL/GenBank/DDBJ whole genome shotgun (WGS) entry which is preliminary data.</text>
</comment>
<reference evidence="1" key="1">
    <citation type="journal article" date="2014" name="Int. J. Syst. Evol. Microbiol.">
        <title>Complete genome sequence of Corynebacterium casei LMG S-19264T (=DSM 44701T), isolated from a smear-ripened cheese.</title>
        <authorList>
            <consortium name="US DOE Joint Genome Institute (JGI-PGF)"/>
            <person name="Walter F."/>
            <person name="Albersmeier A."/>
            <person name="Kalinowski J."/>
            <person name="Ruckert C."/>
        </authorList>
    </citation>
    <scope>NUCLEOTIDE SEQUENCE</scope>
    <source>
        <strain evidence="1">JCM 3086</strain>
    </source>
</reference>
<dbReference type="EMBL" id="BMQA01000006">
    <property type="protein sequence ID" value="GGJ13083.1"/>
    <property type="molecule type" value="Genomic_DNA"/>
</dbReference>
<proteinExistence type="predicted"/>
<gene>
    <name evidence="1" type="ORF">GCM10010121_024310</name>
</gene>
<keyword evidence="2" id="KW-1185">Reference proteome</keyword>
<sequence length="128" mass="13904">MPSTRTSGSGAPVTSRACTVKAAVTVDQMRLGHAKPSITLNVYTHLWEAEDDRTADMMEAALSDVPCEGRQTPNPLFRGLVLHPVRGCRPFRAVPQMAPWVLTGPTWKRPEQIFQGAGTRTALYEAGG</sequence>
<organism evidence="1 2">
    <name type="scientific">Streptomyces brasiliensis</name>
    <dbReference type="NCBI Taxonomy" id="1954"/>
    <lineage>
        <taxon>Bacteria</taxon>
        <taxon>Bacillati</taxon>
        <taxon>Actinomycetota</taxon>
        <taxon>Actinomycetes</taxon>
        <taxon>Kitasatosporales</taxon>
        <taxon>Streptomycetaceae</taxon>
        <taxon>Streptomyces</taxon>
    </lineage>
</organism>
<dbReference type="Proteomes" id="UP000657574">
    <property type="component" value="Unassembled WGS sequence"/>
</dbReference>
<evidence type="ECO:0000313" key="2">
    <source>
        <dbReference type="Proteomes" id="UP000657574"/>
    </source>
</evidence>
<evidence type="ECO:0000313" key="1">
    <source>
        <dbReference type="EMBL" id="GGJ13083.1"/>
    </source>
</evidence>
<name>A0A917KK80_9ACTN</name>